<protein>
    <recommendedName>
        <fullName evidence="4">MucBP domain-containing protein</fullName>
    </recommendedName>
</protein>
<evidence type="ECO:0008006" key="4">
    <source>
        <dbReference type="Google" id="ProtNLM"/>
    </source>
</evidence>
<sequence>MYYGEVEDTQLKINYKDVGGDDIKQGTMLVEYDASSEIPIPSPGPRYTFDHADWDKSRLTPVVTPVGEKYVNRNKDGGDKGGEVTAYYTTAPDAKITINYLDSEGKQLQTETINNNDDPKLFEGAVDYTKELYKTITKDNKTYTLKSWANAADGTPKDTDGTFTLETVPAETTINATYEVEKDPVDPIVPPVVTPGNDDDTDDNVVVDPGQQPDTDKLTIIPKDDMIVDSNYQALPVYRNPELTWRREWLDTRYDQWRVIRVAMDASGKIVAYDLGRNQWVDANLLLILQNQVKPTVTESKAIVYSNGRQVPLYTAADLSQQNGNLQDQLQKNRTWQAYQVATKNGQITAYKLGNNQWVDAKNVELKAPLSGTFVLKDQATLMTQEGHSMAAAPADAYKVFGVRYIDGRQALCLGNNNQWVYADLGAYYPA</sequence>
<proteinExistence type="predicted"/>
<reference evidence="3" key="1">
    <citation type="journal article" date="2019" name="Int. J. Syst. Evol. Microbiol.">
        <title>The Global Catalogue of Microorganisms (GCM) 10K type strain sequencing project: providing services to taxonomists for standard genome sequencing and annotation.</title>
        <authorList>
            <consortium name="The Broad Institute Genomics Platform"/>
            <consortium name="The Broad Institute Genome Sequencing Center for Infectious Disease"/>
            <person name="Wu L."/>
            <person name="Ma J."/>
        </authorList>
    </citation>
    <scope>NUCLEOTIDE SEQUENCE [LARGE SCALE GENOMIC DNA]</scope>
    <source>
        <strain evidence="3">CCM 8896</strain>
    </source>
</reference>
<dbReference type="EMBL" id="JBHTOP010000003">
    <property type="protein sequence ID" value="MFD1670859.1"/>
    <property type="molecule type" value="Genomic_DNA"/>
</dbReference>
<gene>
    <name evidence="2" type="ORF">ACFQ5M_01975</name>
</gene>
<comment type="caution">
    <text evidence="2">The sequence shown here is derived from an EMBL/GenBank/DDBJ whole genome shotgun (WGS) entry which is preliminary data.</text>
</comment>
<organism evidence="2 3">
    <name type="scientific">Agrilactobacillus yilanensis</name>
    <dbReference type="NCBI Taxonomy" id="2485997"/>
    <lineage>
        <taxon>Bacteria</taxon>
        <taxon>Bacillati</taxon>
        <taxon>Bacillota</taxon>
        <taxon>Bacilli</taxon>
        <taxon>Lactobacillales</taxon>
        <taxon>Lactobacillaceae</taxon>
        <taxon>Agrilactobacillus</taxon>
    </lineage>
</organism>
<dbReference type="RefSeq" id="WP_164506999.1">
    <property type="nucleotide sequence ID" value="NZ_RHOY01000006.1"/>
</dbReference>
<evidence type="ECO:0000256" key="1">
    <source>
        <dbReference type="SAM" id="MobiDB-lite"/>
    </source>
</evidence>
<evidence type="ECO:0000313" key="2">
    <source>
        <dbReference type="EMBL" id="MFD1670859.1"/>
    </source>
</evidence>
<evidence type="ECO:0000313" key="3">
    <source>
        <dbReference type="Proteomes" id="UP001597267"/>
    </source>
</evidence>
<keyword evidence="3" id="KW-1185">Reference proteome</keyword>
<feature type="region of interest" description="Disordered" evidence="1">
    <location>
        <begin position="193"/>
        <end position="214"/>
    </location>
</feature>
<name>A0ABW4J3D8_9LACO</name>
<accession>A0ABW4J3D8</accession>
<dbReference type="Proteomes" id="UP001597267">
    <property type="component" value="Unassembled WGS sequence"/>
</dbReference>